<dbReference type="PANTHER" id="PTHR13800">
    <property type="entry name" value="TRANSIENT RECEPTOR POTENTIAL CATION CHANNEL, SUBFAMILY M, MEMBER 6"/>
    <property type="match status" value="1"/>
</dbReference>
<dbReference type="OMA" id="KNHVTRQ"/>
<accession>A0A3Q0QXA6</accession>
<dbReference type="Ensembl" id="ENSACIT00000002900.1">
    <property type="protein sequence ID" value="ENSACIP00000002802.1"/>
    <property type="gene ID" value="ENSACIG00000002262.1"/>
</dbReference>
<dbReference type="GeneTree" id="ENSGT00940000158164"/>
<dbReference type="InterPro" id="IPR041491">
    <property type="entry name" value="TRPM_SLOG"/>
</dbReference>
<dbReference type="GO" id="GO:0016324">
    <property type="term" value="C:apical plasma membrane"/>
    <property type="evidence" value="ECO:0007669"/>
    <property type="project" value="TreeGrafter"/>
</dbReference>
<organism evidence="2 3">
    <name type="scientific">Amphilophus citrinellus</name>
    <name type="common">Midas cichlid</name>
    <name type="synonym">Cichlasoma citrinellum</name>
    <dbReference type="NCBI Taxonomy" id="61819"/>
    <lineage>
        <taxon>Eukaryota</taxon>
        <taxon>Metazoa</taxon>
        <taxon>Chordata</taxon>
        <taxon>Craniata</taxon>
        <taxon>Vertebrata</taxon>
        <taxon>Euteleostomi</taxon>
        <taxon>Actinopterygii</taxon>
        <taxon>Neopterygii</taxon>
        <taxon>Teleostei</taxon>
        <taxon>Neoteleostei</taxon>
        <taxon>Acanthomorphata</taxon>
        <taxon>Ovalentaria</taxon>
        <taxon>Cichlomorphae</taxon>
        <taxon>Cichliformes</taxon>
        <taxon>Cichlidae</taxon>
        <taxon>New World cichlids</taxon>
        <taxon>Cichlasomatinae</taxon>
        <taxon>Heroini</taxon>
        <taxon>Amphilophus</taxon>
    </lineage>
</organism>
<evidence type="ECO:0000313" key="3">
    <source>
        <dbReference type="Proteomes" id="UP000261340"/>
    </source>
</evidence>
<dbReference type="InterPro" id="IPR050927">
    <property type="entry name" value="TRPM"/>
</dbReference>
<dbReference type="PANTHER" id="PTHR13800:SF15">
    <property type="entry name" value="TRANSIENT RECEPTOR POTENTIAL CATION CHANNEL SUBFAMILY M MEMBER 6"/>
    <property type="match status" value="1"/>
</dbReference>
<dbReference type="Pfam" id="PF18139">
    <property type="entry name" value="LSDAT_euk"/>
    <property type="match status" value="1"/>
</dbReference>
<feature type="domain" description="TRPM SLOG" evidence="1">
    <location>
        <begin position="4"/>
        <end position="122"/>
    </location>
</feature>
<dbReference type="Proteomes" id="UP000261340">
    <property type="component" value="Unplaced"/>
</dbReference>
<reference evidence="2" key="1">
    <citation type="submission" date="2025-08" db="UniProtKB">
        <authorList>
            <consortium name="Ensembl"/>
        </authorList>
    </citation>
    <scope>IDENTIFICATION</scope>
</reference>
<protein>
    <recommendedName>
        <fullName evidence="1">TRPM SLOG domain-containing protein</fullName>
    </recommendedName>
</protein>
<keyword evidence="3" id="KW-1185">Reference proteome</keyword>
<evidence type="ECO:0000259" key="1">
    <source>
        <dbReference type="Pfam" id="PF18139"/>
    </source>
</evidence>
<evidence type="ECO:0000313" key="2">
    <source>
        <dbReference type="Ensembl" id="ENSACIP00000002802.1"/>
    </source>
</evidence>
<reference evidence="2" key="2">
    <citation type="submission" date="2025-09" db="UniProtKB">
        <authorList>
            <consortium name="Ensembl"/>
        </authorList>
    </citation>
    <scope>IDENTIFICATION</scope>
</reference>
<dbReference type="AlphaFoldDB" id="A0A3Q0QXA6"/>
<dbReference type="STRING" id="61819.ENSACIP00000002802"/>
<name>A0A3Q0QXA6_AMPCI</name>
<dbReference type="GO" id="GO:0005261">
    <property type="term" value="F:monoatomic cation channel activity"/>
    <property type="evidence" value="ECO:0007669"/>
    <property type="project" value="TreeGrafter"/>
</dbReference>
<dbReference type="GO" id="GO:0030001">
    <property type="term" value="P:metal ion transport"/>
    <property type="evidence" value="ECO:0007669"/>
    <property type="project" value="TreeGrafter"/>
</dbReference>
<sequence length="137" mass="15265">MFFQYVRVAVDSKPEALLQLMLREWQMERPKLLLSVHGGSENFTLPPKVKQAFSKGLITAALSTGAWIFTDGINTGVSKYVGDAVKTFGSHDLRKRNTVGITPWGVIDNNTDLIGRDVSTETVFVHSEITPFLTTFF</sequence>
<proteinExistence type="predicted"/>